<reference evidence="1 2" key="1">
    <citation type="submission" date="2008-03" db="EMBL/GenBank/DDBJ databases">
        <title>Complete sequence of chromosome of Methylobacterium radiotolerans JCM 2831.</title>
        <authorList>
            <consortium name="US DOE Joint Genome Institute"/>
            <person name="Copeland A."/>
            <person name="Lucas S."/>
            <person name="Lapidus A."/>
            <person name="Glavina del Rio T."/>
            <person name="Dalin E."/>
            <person name="Tice H."/>
            <person name="Bruce D."/>
            <person name="Goodwin L."/>
            <person name="Pitluck S."/>
            <person name="Kiss H."/>
            <person name="Brettin T."/>
            <person name="Detter J.C."/>
            <person name="Han C."/>
            <person name="Kuske C.R."/>
            <person name="Schmutz J."/>
            <person name="Larimer F."/>
            <person name="Land M."/>
            <person name="Hauser L."/>
            <person name="Kyrpides N."/>
            <person name="Mikhailova N."/>
            <person name="Marx C.J."/>
            <person name="Richardson P."/>
        </authorList>
    </citation>
    <scope>NUCLEOTIDE SEQUENCE [LARGE SCALE GENOMIC DNA]</scope>
    <source>
        <strain evidence="2">ATCC 27329 / DSM 1819 / JCM 2831 / NBRC 15690 / NCIMB 10815 / 0-1</strain>
    </source>
</reference>
<dbReference type="KEGG" id="mrd:Mrad2831_2749"/>
<protein>
    <submittedName>
        <fullName evidence="1">Uncharacterized protein</fullName>
    </submittedName>
</protein>
<accession>B1M317</accession>
<dbReference type="AlphaFoldDB" id="B1M317"/>
<dbReference type="Proteomes" id="UP000006589">
    <property type="component" value="Chromosome"/>
</dbReference>
<dbReference type="HOGENOM" id="CLU_2717782_0_0_5"/>
<evidence type="ECO:0000313" key="1">
    <source>
        <dbReference type="EMBL" id="ACB24733.1"/>
    </source>
</evidence>
<proteinExistence type="predicted"/>
<name>B1M317_METRJ</name>
<evidence type="ECO:0000313" key="2">
    <source>
        <dbReference type="Proteomes" id="UP000006589"/>
    </source>
</evidence>
<sequence length="72" mass="7253">MLRSTRLPARGRGIAAQGQIAAKKVVAGRRAGASAIPKLRAVIGVTKPITADATAMVRGAGADALVCASRTQ</sequence>
<dbReference type="EMBL" id="CP001001">
    <property type="protein sequence ID" value="ACB24733.1"/>
    <property type="molecule type" value="Genomic_DNA"/>
</dbReference>
<gene>
    <name evidence="1" type="ordered locus">Mrad2831_2749</name>
</gene>
<organism evidence="1 2">
    <name type="scientific">Methylobacterium radiotolerans (strain ATCC 27329 / DSM 1819 / JCM 2831 / NBRC 15690 / NCIMB 10815 / 0-1)</name>
    <dbReference type="NCBI Taxonomy" id="426355"/>
    <lineage>
        <taxon>Bacteria</taxon>
        <taxon>Pseudomonadati</taxon>
        <taxon>Pseudomonadota</taxon>
        <taxon>Alphaproteobacteria</taxon>
        <taxon>Hyphomicrobiales</taxon>
        <taxon>Methylobacteriaceae</taxon>
        <taxon>Methylobacterium</taxon>
    </lineage>
</organism>